<accession>A0A0W0YAX3</accession>
<dbReference type="Pfam" id="PF02368">
    <property type="entry name" value="Big_2"/>
    <property type="match status" value="10"/>
</dbReference>
<dbReference type="Gene3D" id="2.60.40.1080">
    <property type="match status" value="10"/>
</dbReference>
<dbReference type="RefSeq" id="WP_058515991.1">
    <property type="nucleotide sequence ID" value="NZ_CAAAIH010000008.1"/>
</dbReference>
<comment type="caution">
    <text evidence="3">The sequence shown here is derived from an EMBL/GenBank/DDBJ whole genome shotgun (WGS) entry which is preliminary data.</text>
</comment>
<feature type="domain" description="BIG2" evidence="2">
    <location>
        <begin position="420"/>
        <end position="504"/>
    </location>
</feature>
<reference evidence="3 4" key="1">
    <citation type="submission" date="2015-11" db="EMBL/GenBank/DDBJ databases">
        <title>Genomic analysis of 38 Legionella species identifies large and diverse effector repertoires.</title>
        <authorList>
            <person name="Burstein D."/>
            <person name="Amaro F."/>
            <person name="Zusman T."/>
            <person name="Lifshitz Z."/>
            <person name="Cohen O."/>
            <person name="Gilbert J.A."/>
            <person name="Pupko T."/>
            <person name="Shuman H.A."/>
            <person name="Segal G."/>
        </authorList>
    </citation>
    <scope>NUCLEOTIDE SEQUENCE [LARGE SCALE GENOMIC DNA]</scope>
    <source>
        <strain evidence="3 4">SC-63-C7</strain>
    </source>
</reference>
<feature type="domain" description="BIG2" evidence="2">
    <location>
        <begin position="154"/>
        <end position="237"/>
    </location>
</feature>
<proteinExistence type="predicted"/>
<feature type="domain" description="BIG2" evidence="2">
    <location>
        <begin position="509"/>
        <end position="593"/>
    </location>
</feature>
<feature type="domain" description="BIG2" evidence="2">
    <location>
        <begin position="331"/>
        <end position="415"/>
    </location>
</feature>
<feature type="domain" description="BIG2" evidence="2">
    <location>
        <begin position="688"/>
        <end position="773"/>
    </location>
</feature>
<dbReference type="EMBL" id="LNYU01000091">
    <property type="protein sequence ID" value="KTD53715.1"/>
    <property type="molecule type" value="Genomic_DNA"/>
</dbReference>
<dbReference type="PATRIC" id="fig|45074.5.peg.4431"/>
<feature type="domain" description="BIG2" evidence="2">
    <location>
        <begin position="778"/>
        <end position="863"/>
    </location>
</feature>
<keyword evidence="4" id="KW-1185">Reference proteome</keyword>
<feature type="domain" description="BIG2" evidence="2">
    <location>
        <begin position="959"/>
        <end position="1044"/>
    </location>
</feature>
<feature type="chain" id="PRO_5006917512" evidence="1">
    <location>
        <begin position="30"/>
        <end position="1350"/>
    </location>
</feature>
<feature type="domain" description="BIG2" evidence="2">
    <location>
        <begin position="242"/>
        <end position="326"/>
    </location>
</feature>
<dbReference type="InterPro" id="IPR008964">
    <property type="entry name" value="Invasin/intimin_cell_adhesion"/>
</dbReference>
<name>A0A0W0YAX3_9GAMM</name>
<feature type="domain" description="BIG2" evidence="2">
    <location>
        <begin position="868"/>
        <end position="953"/>
    </location>
</feature>
<dbReference type="OrthoDB" id="9787204at2"/>
<dbReference type="InterPro" id="IPR003343">
    <property type="entry name" value="Big_2"/>
</dbReference>
<evidence type="ECO:0000313" key="3">
    <source>
        <dbReference type="EMBL" id="KTD53715.1"/>
    </source>
</evidence>
<dbReference type="STRING" id="45074.Lsan_4125"/>
<dbReference type="FunFam" id="2.60.40.1080:FF:000001">
    <property type="entry name" value="Bacterial Ig-like domain, group 2"/>
    <property type="match status" value="10"/>
</dbReference>
<dbReference type="SUPFAM" id="SSF49373">
    <property type="entry name" value="Invasin/intimin cell-adhesion fragments"/>
    <property type="match status" value="6"/>
</dbReference>
<gene>
    <name evidence="3" type="ORF">Lsan_4125</name>
</gene>
<keyword evidence="1" id="KW-0732">Signal</keyword>
<protein>
    <submittedName>
        <fullName evidence="3">Protein with a bacterial immunoglobulin-like domain protein</fullName>
    </submittedName>
</protein>
<evidence type="ECO:0000259" key="2">
    <source>
        <dbReference type="SMART" id="SM00635"/>
    </source>
</evidence>
<evidence type="ECO:0000256" key="1">
    <source>
        <dbReference type="SAM" id="SignalP"/>
    </source>
</evidence>
<sequence>MSLYKTIGGLTFNLICGLCLMFSMLQVHAGAQPKFNIIPTTPTTKQIPSIGNDTVQYRVTNNTTITRTLTMKPITGVTQVVEGGCSSPFTLAAGASCLLTLNLDGNLLPARVIGGPEICKTKGAGNNNPDPFLCSQPSAANSLNITVVQPSLPTLTSISVTPSASSIANGTFQQFTATGIYSNGTTRNITNLVTWSSSNTNVASVSNTDKGLVTGNSPGQTTISATRGAITGNATLTVTNATLQSITVTPTNESIPRGTTQQYTATGIFTNGAHQDLTPFVTWASSSNAATISNTLGSKGLATATNTGSTTISASFNSITGNTNLTVTAATLNSITITPANPSIPNGVSLQFTATGNFSDGSTHDLTNIVAWTSSTNAAMISNTAGSKGLAIGANPGAATITAVLGAFSGTTTLTVTHAVLNSIEVQPQNSSIANGTTQQFTAIGIFSDNSNHDITNVVTWTSSSGDATISNAAGSKGLATGMQVGSTAITATYGAISGSTTLTITPALLNSITVTPIAPSIANGTSLQFTATGNYSDGSLQDLTSTVTWASSTTAATISNAAGSQGLAVGTNAGQTTISATLGGTSGTTQLTVTSAVLTNIQVLPPNRSIATGTTQQFIAIGIYSDGSHEFLTNQVSWTSSNSGVASISNASGSQGLATGLQVGSSVIAAKLGSISGSTNLTVTPATLSSIEIAPINKSILNKTTQQYTATGFYSDGTRQDLTDTVTWSSSNQSVATISNAAGSEGLATAQAVGTAVITASTGSLSANTNLTVTGITLTAIQIIPSNTSLPNGNSLQFTARGIFANGSMLDLTQYVQWTSSNPSVASISNVQGSKGIATGVSIGSVTITARFNDVSGATPLTITAATLTSIRVSPENLSTPNGTEVGYSAQGTFSDGRVLNLTRFVTWTSSNTNVASISNALGLEGVATTTGAGTTTISASLNGVTGSTPLEVIASPSLTSIEISPGATQVDINTEIQYTAIGHYSNAQSADLTNLVTWTSSNTQVATISNALGAQGSAYTLNEGTTNITATYQGIVSQPSTITVQSNAASHFFITNVGQSKISVCPVNDSGFFQSCYLTTASFNAPQKVAMNTNWQQIYVTNGNNVSICQNTIFPIPDINNCQDSGFAFSTPIGIDILYFLNGSSVTNFAYIANSGNNTVSVCTVAANGTFSSCVDAGGSFTSAPMDILISGSGSSTSATAYITLPSANQVQACTINISNGLFTSCVNMTSSGVPFDNPTGLTFVRGGVTISNFNTNSVLYCTFEQGGMSFNFCENSGNTGVPFAGPMGNFSAEFSHASYIANQSNATVSVCPNYAGNNFFGNCEDAGQYISTGFTGPLFITSNRWIY</sequence>
<evidence type="ECO:0000313" key="4">
    <source>
        <dbReference type="Proteomes" id="UP000054703"/>
    </source>
</evidence>
<feature type="signal peptide" evidence="1">
    <location>
        <begin position="1"/>
        <end position="29"/>
    </location>
</feature>
<dbReference type="SMART" id="SM00635">
    <property type="entry name" value="BID_2"/>
    <property type="match status" value="10"/>
</dbReference>
<dbReference type="Proteomes" id="UP000054703">
    <property type="component" value="Unassembled WGS sequence"/>
</dbReference>
<organism evidence="3 4">
    <name type="scientific">Legionella santicrucis</name>
    <dbReference type="NCBI Taxonomy" id="45074"/>
    <lineage>
        <taxon>Bacteria</taxon>
        <taxon>Pseudomonadati</taxon>
        <taxon>Pseudomonadota</taxon>
        <taxon>Gammaproteobacteria</taxon>
        <taxon>Legionellales</taxon>
        <taxon>Legionellaceae</taxon>
        <taxon>Legionella</taxon>
    </lineage>
</organism>
<feature type="domain" description="BIG2" evidence="2">
    <location>
        <begin position="598"/>
        <end position="683"/>
    </location>
</feature>